<name>A0A6J7XUF7_9ZZZZ</name>
<sequence length="185" mass="20313">MKRKILALILGLMILIGGIAVLLSVIDIWGRSDSRGGEKVFHTQSMKASQELTPGRSLGYIYIPSISLISGIYEGTTASELNKGVGHFSTTPLPGARDNSLLLGRSDSFFSGLSRIRRGDSIVVTSFSVVYKYEVVSVRAVRKQDRTLILPTYESTLTLTTNFPFEYSASAPTRYIVSAERIEDN</sequence>
<dbReference type="InterPro" id="IPR005754">
    <property type="entry name" value="Sortase"/>
</dbReference>
<accession>A0A6J7XUF7</accession>
<dbReference type="SUPFAM" id="SSF63817">
    <property type="entry name" value="Sortase"/>
    <property type="match status" value="1"/>
</dbReference>
<dbReference type="GO" id="GO:0016787">
    <property type="term" value="F:hydrolase activity"/>
    <property type="evidence" value="ECO:0007669"/>
    <property type="project" value="UniProtKB-KW"/>
</dbReference>
<evidence type="ECO:0000256" key="1">
    <source>
        <dbReference type="ARBA" id="ARBA00022801"/>
    </source>
</evidence>
<protein>
    <submittedName>
        <fullName evidence="2">Unannotated protein</fullName>
    </submittedName>
</protein>
<dbReference type="NCBIfam" id="TIGR01076">
    <property type="entry name" value="sortase_fam"/>
    <property type="match status" value="1"/>
</dbReference>
<evidence type="ECO:0000313" key="2">
    <source>
        <dbReference type="EMBL" id="CAB5240984.1"/>
    </source>
</evidence>
<dbReference type="InterPro" id="IPR041999">
    <property type="entry name" value="Sortase_D_1"/>
</dbReference>
<proteinExistence type="predicted"/>
<keyword evidence="1" id="KW-0378">Hydrolase</keyword>
<reference evidence="2" key="1">
    <citation type="submission" date="2020-05" db="EMBL/GenBank/DDBJ databases">
        <authorList>
            <person name="Chiriac C."/>
            <person name="Salcher M."/>
            <person name="Ghai R."/>
            <person name="Kavagutti S V."/>
        </authorList>
    </citation>
    <scope>NUCLEOTIDE SEQUENCE</scope>
</reference>
<gene>
    <name evidence="2" type="ORF">UFOPK3554_01168</name>
</gene>
<dbReference type="InterPro" id="IPR023365">
    <property type="entry name" value="Sortase_dom-sf"/>
</dbReference>
<dbReference type="EMBL" id="CAFBSG010000022">
    <property type="protein sequence ID" value="CAB5240984.1"/>
    <property type="molecule type" value="Genomic_DNA"/>
</dbReference>
<dbReference type="CDD" id="cd05828">
    <property type="entry name" value="Sortase_D_1"/>
    <property type="match status" value="1"/>
</dbReference>
<dbReference type="Gene3D" id="2.40.260.10">
    <property type="entry name" value="Sortase"/>
    <property type="match status" value="1"/>
</dbReference>
<organism evidence="2">
    <name type="scientific">freshwater metagenome</name>
    <dbReference type="NCBI Taxonomy" id="449393"/>
    <lineage>
        <taxon>unclassified sequences</taxon>
        <taxon>metagenomes</taxon>
        <taxon>ecological metagenomes</taxon>
    </lineage>
</organism>
<dbReference type="Pfam" id="PF04203">
    <property type="entry name" value="Sortase"/>
    <property type="match status" value="1"/>
</dbReference>
<dbReference type="AlphaFoldDB" id="A0A6J7XUF7"/>